<accession>A0A6J7KAS6</accession>
<keyword evidence="5" id="KW-0560">Oxidoreductase</keyword>
<dbReference type="GO" id="GO:0051287">
    <property type="term" value="F:NAD binding"/>
    <property type="evidence" value="ECO:0007669"/>
    <property type="project" value="InterPro"/>
</dbReference>
<comment type="cofactor">
    <cofactor evidence="1">
        <name>Mn(2+)</name>
        <dbReference type="ChEBI" id="CHEBI:29035"/>
    </cofactor>
</comment>
<evidence type="ECO:0000256" key="3">
    <source>
        <dbReference type="ARBA" id="ARBA00008785"/>
    </source>
</evidence>
<dbReference type="FunFam" id="3.40.50.10380:FF:000003">
    <property type="entry name" value="NADP-dependent malic enzyme"/>
    <property type="match status" value="1"/>
</dbReference>
<dbReference type="PIRSF" id="PIRSF000106">
    <property type="entry name" value="ME"/>
    <property type="match status" value="1"/>
</dbReference>
<comment type="cofactor">
    <cofactor evidence="2">
        <name>Mg(2+)</name>
        <dbReference type="ChEBI" id="CHEBI:18420"/>
    </cofactor>
</comment>
<dbReference type="EMBL" id="CAFBMK010000364">
    <property type="protein sequence ID" value="CAB4952896.1"/>
    <property type="molecule type" value="Genomic_DNA"/>
</dbReference>
<evidence type="ECO:0000256" key="2">
    <source>
        <dbReference type="ARBA" id="ARBA00001946"/>
    </source>
</evidence>
<dbReference type="PANTHER" id="PTHR43237">
    <property type="entry name" value="NADP-DEPENDENT MALIC ENZYME"/>
    <property type="match status" value="1"/>
</dbReference>
<name>A0A6J7KAS6_9ZZZZ</name>
<dbReference type="InterPro" id="IPR015884">
    <property type="entry name" value="Malic_enzyme_CS"/>
</dbReference>
<gene>
    <name evidence="8" type="ORF">UFOPK3564_03592</name>
</gene>
<dbReference type="PROSITE" id="PS00331">
    <property type="entry name" value="MALIC_ENZYMES"/>
    <property type="match status" value="1"/>
</dbReference>
<dbReference type="Gene3D" id="3.40.50.10380">
    <property type="entry name" value="Malic enzyme, N-terminal domain"/>
    <property type="match status" value="1"/>
</dbReference>
<dbReference type="InterPro" id="IPR036291">
    <property type="entry name" value="NAD(P)-bd_dom_sf"/>
</dbReference>
<dbReference type="GO" id="GO:0046872">
    <property type="term" value="F:metal ion binding"/>
    <property type="evidence" value="ECO:0007669"/>
    <property type="project" value="UniProtKB-KW"/>
</dbReference>
<dbReference type="PANTHER" id="PTHR43237:SF4">
    <property type="entry name" value="NADP-DEPENDENT MALIC ENZYME"/>
    <property type="match status" value="1"/>
</dbReference>
<evidence type="ECO:0000256" key="1">
    <source>
        <dbReference type="ARBA" id="ARBA00001936"/>
    </source>
</evidence>
<proteinExistence type="inferred from homology"/>
<comment type="similarity">
    <text evidence="3">Belongs to the malic enzymes family.</text>
</comment>
<evidence type="ECO:0000256" key="4">
    <source>
        <dbReference type="ARBA" id="ARBA00022723"/>
    </source>
</evidence>
<reference evidence="8" key="1">
    <citation type="submission" date="2020-05" db="EMBL/GenBank/DDBJ databases">
        <authorList>
            <person name="Chiriac C."/>
            <person name="Salcher M."/>
            <person name="Ghai R."/>
            <person name="Kavagutti S V."/>
        </authorList>
    </citation>
    <scope>NUCLEOTIDE SEQUENCE</scope>
</reference>
<dbReference type="SMART" id="SM00919">
    <property type="entry name" value="Malic_M"/>
    <property type="match status" value="1"/>
</dbReference>
<dbReference type="Gene3D" id="3.40.50.720">
    <property type="entry name" value="NAD(P)-binding Rossmann-like Domain"/>
    <property type="match status" value="1"/>
</dbReference>
<feature type="domain" description="Malic enzyme NAD-binding" evidence="6">
    <location>
        <begin position="238"/>
        <end position="465"/>
    </location>
</feature>
<dbReference type="InterPro" id="IPR037062">
    <property type="entry name" value="Malic_N_dom_sf"/>
</dbReference>
<evidence type="ECO:0000313" key="8">
    <source>
        <dbReference type="EMBL" id="CAB4952896.1"/>
    </source>
</evidence>
<dbReference type="GO" id="GO:0016616">
    <property type="term" value="F:oxidoreductase activity, acting on the CH-OH group of donors, NAD or NADP as acceptor"/>
    <property type="evidence" value="ECO:0007669"/>
    <property type="project" value="InterPro"/>
</dbReference>
<dbReference type="InterPro" id="IPR045213">
    <property type="entry name" value="Malic_NAD-bd_bact_type"/>
</dbReference>
<dbReference type="CDD" id="cd05311">
    <property type="entry name" value="NAD_bind_2_malic_enz"/>
    <property type="match status" value="1"/>
</dbReference>
<keyword evidence="4" id="KW-0479">Metal-binding</keyword>
<sequence length="470" mass="48952">MSGTPSAQYSIVLRVEIDHKPGALGEVASAIGHAGGVIGDVALVSVSGDTLIRDITVSAGGQDAWDTISDAIAERAGARVLAITDRTFQVHEGGKLETTPKHPLKTRDDLAMAYTPGVARVCTAIAEDVALSHDLTIRKNTVAVITDGTAVLGLGDIGPEASMPVMEGKCVLFKEFGDVDAFPLALSTKDTDEIVAICKAVAPTFGGINLEDISAPRCFEIEERLKAELDIPVFHDDQHGTAIVTLAALINACKITGRRLEDVKVLVTGLGAAGIAVTKILLSAGVTDVIGADSKGLVSTGRADYVDGSMNSVKRWYAEMSNPEGLTGHPGDHLAGRDLFIGLSGARIFPAEKLAVMNDDAMVFAMANPNPEVSPEEAAPYARIIATGRSDYPNQINNVLAFPGIFRGALDARATQITEGMKVAAAHAIADLVAPEDLREDHIIPSVFDRDVAPAVAAAVAAEALAAAGI</sequence>
<dbReference type="SMART" id="SM01274">
    <property type="entry name" value="malic"/>
    <property type="match status" value="1"/>
</dbReference>
<organism evidence="8">
    <name type="scientific">freshwater metagenome</name>
    <dbReference type="NCBI Taxonomy" id="449393"/>
    <lineage>
        <taxon>unclassified sequences</taxon>
        <taxon>metagenomes</taxon>
        <taxon>ecological metagenomes</taxon>
    </lineage>
</organism>
<dbReference type="InterPro" id="IPR012302">
    <property type="entry name" value="Malic_NAD-bd"/>
</dbReference>
<feature type="domain" description="Malic enzyme N-terminal" evidence="7">
    <location>
        <begin position="93"/>
        <end position="226"/>
    </location>
</feature>
<dbReference type="SUPFAM" id="SSF53223">
    <property type="entry name" value="Aminoacid dehydrogenase-like, N-terminal domain"/>
    <property type="match status" value="1"/>
</dbReference>
<dbReference type="Pfam" id="PF00390">
    <property type="entry name" value="malic"/>
    <property type="match status" value="1"/>
</dbReference>
<dbReference type="InterPro" id="IPR051674">
    <property type="entry name" value="Malate_Decarboxylase"/>
</dbReference>
<dbReference type="AlphaFoldDB" id="A0A6J7KAS6"/>
<dbReference type="Pfam" id="PF03949">
    <property type="entry name" value="Malic_M"/>
    <property type="match status" value="1"/>
</dbReference>
<dbReference type="SUPFAM" id="SSF51735">
    <property type="entry name" value="NAD(P)-binding Rossmann-fold domains"/>
    <property type="match status" value="1"/>
</dbReference>
<evidence type="ECO:0000256" key="5">
    <source>
        <dbReference type="ARBA" id="ARBA00023002"/>
    </source>
</evidence>
<dbReference type="GO" id="GO:0004470">
    <property type="term" value="F:malic enzyme activity"/>
    <property type="evidence" value="ECO:0007669"/>
    <property type="project" value="InterPro"/>
</dbReference>
<dbReference type="InterPro" id="IPR001891">
    <property type="entry name" value="Malic_OxRdtase"/>
</dbReference>
<dbReference type="InterPro" id="IPR046346">
    <property type="entry name" value="Aminoacid_DH-like_N_sf"/>
</dbReference>
<evidence type="ECO:0000259" key="6">
    <source>
        <dbReference type="SMART" id="SM00919"/>
    </source>
</evidence>
<protein>
    <submittedName>
        <fullName evidence="8">Unannotated protein</fullName>
    </submittedName>
</protein>
<dbReference type="InterPro" id="IPR012301">
    <property type="entry name" value="Malic_N_dom"/>
</dbReference>
<evidence type="ECO:0000259" key="7">
    <source>
        <dbReference type="SMART" id="SM01274"/>
    </source>
</evidence>